<sequence>MAITVNATGQDGDIIYIDGTRWELLGRPICVDSLLYHDLRAVLPSERSILTSNWDGFTGYWSIKQNVLYLDSIRTVHSDSDTKDYMGSCIPAATLFRVFKKHVAGDCIVGSWLTKNIRVAKGKVINYQHIGFERNYEDEQIISIDKGVVTGKKVYHNYVIDGFSFDKVKDNAELRRLFPIHVEQYPELANAKRIVFCINKARVNSQGNLVECEVKVLNPSDNQQLGTEMEGLLKAYHPWKVSFINGEFRAVGIDGWSFPYLLDK</sequence>
<accession>A0AA37HVT7</accession>
<organism evidence="1 2">
    <name type="scientific">Segatella bryantii</name>
    <name type="common">Prevotella bryantii</name>
    <dbReference type="NCBI Taxonomy" id="77095"/>
    <lineage>
        <taxon>Bacteria</taxon>
        <taxon>Pseudomonadati</taxon>
        <taxon>Bacteroidota</taxon>
        <taxon>Bacteroidia</taxon>
        <taxon>Bacteroidales</taxon>
        <taxon>Prevotellaceae</taxon>
        <taxon>Segatella</taxon>
    </lineage>
</organism>
<dbReference type="AlphaFoldDB" id="A0AA37HVT7"/>
<evidence type="ECO:0000313" key="2">
    <source>
        <dbReference type="Proteomes" id="UP000887043"/>
    </source>
</evidence>
<evidence type="ECO:0000313" key="1">
    <source>
        <dbReference type="EMBL" id="GJG27357.1"/>
    </source>
</evidence>
<comment type="caution">
    <text evidence="1">The sequence shown here is derived from an EMBL/GenBank/DDBJ whole genome shotgun (WGS) entry which is preliminary data.</text>
</comment>
<proteinExistence type="predicted"/>
<gene>
    <name evidence="1" type="ORF">PRRU23_10570</name>
</gene>
<reference evidence="1" key="1">
    <citation type="submission" date="2021-08" db="EMBL/GenBank/DDBJ databases">
        <title>Prevotella lacticifex sp. nov., isolated from rumen of cow.</title>
        <authorList>
            <person name="Shinkai T."/>
            <person name="Ikeyama N."/>
            <person name="Kumagai M."/>
            <person name="Ohmori H."/>
            <person name="Sakamoto M."/>
            <person name="Ohkuma M."/>
            <person name="Mitsumori M."/>
        </authorList>
    </citation>
    <scope>NUCLEOTIDE SEQUENCE</scope>
    <source>
        <strain evidence="1">DSM 11371</strain>
    </source>
</reference>
<name>A0AA37HVT7_SEGBR</name>
<dbReference type="Proteomes" id="UP000887043">
    <property type="component" value="Unassembled WGS sequence"/>
</dbReference>
<dbReference type="EMBL" id="BPTR01000001">
    <property type="protein sequence ID" value="GJG27357.1"/>
    <property type="molecule type" value="Genomic_DNA"/>
</dbReference>
<protein>
    <submittedName>
        <fullName evidence="1">Uncharacterized protein</fullName>
    </submittedName>
</protein>